<dbReference type="InterPro" id="IPR009057">
    <property type="entry name" value="Homeodomain-like_sf"/>
</dbReference>
<accession>A0ABT1Y9U8</accession>
<dbReference type="SUPFAM" id="SSF53098">
    <property type="entry name" value="Ribonuclease H-like"/>
    <property type="match status" value="1"/>
</dbReference>
<dbReference type="InterPro" id="IPR036397">
    <property type="entry name" value="RNaseH_sf"/>
</dbReference>
<dbReference type="Pfam" id="PF22483">
    <property type="entry name" value="Mu-transpos_C_2"/>
    <property type="match status" value="1"/>
</dbReference>
<feature type="domain" description="Integrase catalytic" evidence="2">
    <location>
        <begin position="136"/>
        <end position="321"/>
    </location>
</feature>
<dbReference type="PANTHER" id="PTHR35004">
    <property type="entry name" value="TRANSPOSASE RV3428C-RELATED"/>
    <property type="match status" value="1"/>
</dbReference>
<dbReference type="RefSeq" id="WP_089608934.1">
    <property type="nucleotide sequence ID" value="NZ_CP022121.1"/>
</dbReference>
<comment type="similarity">
    <text evidence="1">Belongs to the transposase IS21/IS408/IS1162 family.</text>
</comment>
<evidence type="ECO:0000313" key="5">
    <source>
        <dbReference type="EMBL" id="MCR6547164.1"/>
    </source>
</evidence>
<dbReference type="Gene3D" id="3.30.420.10">
    <property type="entry name" value="Ribonuclease H-like superfamily/Ribonuclease H"/>
    <property type="match status" value="1"/>
</dbReference>
<proteinExistence type="inferred from homology"/>
<dbReference type="EMBL" id="JANPWE010000019">
    <property type="protein sequence ID" value="MCR6547164.1"/>
    <property type="molecule type" value="Genomic_DNA"/>
</dbReference>
<dbReference type="InterPro" id="IPR012337">
    <property type="entry name" value="RNaseH-like_sf"/>
</dbReference>
<comment type="caution">
    <text evidence="4">The sequence shown here is derived from an EMBL/GenBank/DDBJ whole genome shotgun (WGS) entry which is preliminary data.</text>
</comment>
<dbReference type="SUPFAM" id="SSF46689">
    <property type="entry name" value="Homeodomain-like"/>
    <property type="match status" value="1"/>
</dbReference>
<dbReference type="EMBL" id="JANPWE010000010">
    <property type="protein sequence ID" value="MCR6546699.1"/>
    <property type="molecule type" value="Genomic_DNA"/>
</dbReference>
<name>A0ABT1Y9U8_9FIRM</name>
<organism evidence="4 6">
    <name type="scientific">Dehalobacterium formicoaceticum</name>
    <dbReference type="NCBI Taxonomy" id="51515"/>
    <lineage>
        <taxon>Bacteria</taxon>
        <taxon>Bacillati</taxon>
        <taxon>Bacillota</taxon>
        <taxon>Clostridia</taxon>
        <taxon>Eubacteriales</taxon>
        <taxon>Peptococcaceae</taxon>
        <taxon>Dehalobacterium</taxon>
    </lineage>
</organism>
<sequence length="529" mass="61685">MITMNIKQQILMMHIHEGKSRREIAKITGINRDTVGKYIGQYEEGRQQLLSSGSADIQALVDTLTSAPKYTVGIRPKRKMTDEVVNRIQFYLDENETKRNQGRHKQQKKAIDIFEALEAEGTQLSYSTVLRTIRSLERKPKEAFIKALYELGDICEFDWGEVKLKINGKFQVFQMAVFTTAYGNYRFAYLFTKQTTECFQEAHALFFQHIGQVYRTMVYDNMKVAVKRFIGTEKEPTQGLLQLSLYYGFQYRFCNIRKGNEKGHVERSVEVVRRKAFAFRDEFESLEEANQYLQDVCTKRNRKSHDEYNGQTAEERLEEERPALLPTLPPFDAARVIYGRVNKYSTIIVDQNRYSVPDHLVGESIMIKAYATRVRCFHQESLVAEHVRLTGNHEWRLDLNHYLDTLRKKPGAFAGSAAWQQAPKRIKEIYETYYTKQDKEFIQLLQYIRDDVPFAEVEQAIRELEKIHPAQVTTDKIKVLCARNRDAMPVVQPNLSKTGKEIVERSAQQLRMYDDMFDTHTPKAKEDVA</sequence>
<dbReference type="Pfam" id="PF13518">
    <property type="entry name" value="HTH_28"/>
    <property type="match status" value="1"/>
</dbReference>
<evidence type="ECO:0000259" key="2">
    <source>
        <dbReference type="PROSITE" id="PS50994"/>
    </source>
</evidence>
<dbReference type="EMBL" id="JANPWE010000001">
    <property type="protein sequence ID" value="MCR6544414.1"/>
    <property type="molecule type" value="Genomic_DNA"/>
</dbReference>
<evidence type="ECO:0000256" key="1">
    <source>
        <dbReference type="ARBA" id="ARBA00009277"/>
    </source>
</evidence>
<dbReference type="PANTHER" id="PTHR35004:SF7">
    <property type="entry name" value="INTEGRASE PROTEIN"/>
    <property type="match status" value="1"/>
</dbReference>
<dbReference type="InterPro" id="IPR055247">
    <property type="entry name" value="InsJ-like_HTH"/>
</dbReference>
<protein>
    <submittedName>
        <fullName evidence="4">IS21 family transposase</fullName>
    </submittedName>
</protein>
<dbReference type="InterPro" id="IPR001584">
    <property type="entry name" value="Integrase_cat-core"/>
</dbReference>
<dbReference type="NCBIfam" id="NF033546">
    <property type="entry name" value="transpos_IS21"/>
    <property type="match status" value="1"/>
</dbReference>
<dbReference type="Proteomes" id="UP001524944">
    <property type="component" value="Unassembled WGS sequence"/>
</dbReference>
<dbReference type="PROSITE" id="PS50994">
    <property type="entry name" value="INTEGRASE"/>
    <property type="match status" value="1"/>
</dbReference>
<evidence type="ECO:0000313" key="6">
    <source>
        <dbReference type="Proteomes" id="UP001524944"/>
    </source>
</evidence>
<keyword evidence="6" id="KW-1185">Reference proteome</keyword>
<reference evidence="4 6" key="1">
    <citation type="submission" date="2022-08" db="EMBL/GenBank/DDBJ databases">
        <title>Proteogenomics of the novel Dehalobacterium formicoaceticum strain EZ94 highlights a key role of methyltransferases during anaerobic dichloromethane degradation.</title>
        <authorList>
            <person name="Wasmund K."/>
        </authorList>
    </citation>
    <scope>NUCLEOTIDE SEQUENCE [LARGE SCALE GENOMIC DNA]</scope>
    <source>
        <strain evidence="4 6">EZ94</strain>
    </source>
</reference>
<evidence type="ECO:0000313" key="4">
    <source>
        <dbReference type="EMBL" id="MCR6546699.1"/>
    </source>
</evidence>
<dbReference type="InterPro" id="IPR054353">
    <property type="entry name" value="IstA-like_C"/>
</dbReference>
<evidence type="ECO:0000313" key="3">
    <source>
        <dbReference type="EMBL" id="MCR6544414.1"/>
    </source>
</evidence>
<gene>
    <name evidence="4" type="primary">istA</name>
    <name evidence="3" type="ORF">NVS47_02615</name>
    <name evidence="4" type="ORF">NVS47_14445</name>
    <name evidence="5" type="ORF">NVS47_16890</name>
</gene>